<dbReference type="PANTHER" id="PTHR30386">
    <property type="entry name" value="MEMBRANE FUSION SUBUNIT OF EMRAB-TOLC MULTIDRUG EFFLUX PUMP"/>
    <property type="match status" value="1"/>
</dbReference>
<dbReference type="InterPro" id="IPR000089">
    <property type="entry name" value="Biotin_lipoyl"/>
</dbReference>
<comment type="subcellular location">
    <subcellularLocation>
        <location evidence="1">Membrane</location>
        <topology evidence="1">Single-pass membrane protein</topology>
    </subcellularLocation>
</comment>
<evidence type="ECO:0000256" key="1">
    <source>
        <dbReference type="ARBA" id="ARBA00004167"/>
    </source>
</evidence>
<comment type="caution">
    <text evidence="8">The sequence shown here is derived from an EMBL/GenBank/DDBJ whole genome shotgun (WGS) entry which is preliminary data.</text>
</comment>
<evidence type="ECO:0000256" key="3">
    <source>
        <dbReference type="ARBA" id="ARBA00022692"/>
    </source>
</evidence>
<dbReference type="EMBL" id="VIVQ01000001">
    <property type="protein sequence ID" value="TWE13395.1"/>
    <property type="molecule type" value="Genomic_DNA"/>
</dbReference>
<accession>A0A561ECQ6</accession>
<evidence type="ECO:0000256" key="5">
    <source>
        <dbReference type="ARBA" id="ARBA00023136"/>
    </source>
</evidence>
<dbReference type="SUPFAM" id="SSF51230">
    <property type="entry name" value="Single hybrid motif"/>
    <property type="match status" value="1"/>
</dbReference>
<evidence type="ECO:0000256" key="2">
    <source>
        <dbReference type="ARBA" id="ARBA00009477"/>
    </source>
</evidence>
<organism evidence="8 9">
    <name type="scientific">Rudaeicoccus suwonensis</name>
    <dbReference type="NCBI Taxonomy" id="657409"/>
    <lineage>
        <taxon>Bacteria</taxon>
        <taxon>Bacillati</taxon>
        <taxon>Actinomycetota</taxon>
        <taxon>Actinomycetes</taxon>
        <taxon>Micrococcales</taxon>
        <taxon>Dermacoccaceae</taxon>
        <taxon>Rudaeicoccus</taxon>
    </lineage>
</organism>
<dbReference type="RefSeq" id="WP_145227938.1">
    <property type="nucleotide sequence ID" value="NZ_VIVQ01000001.1"/>
</dbReference>
<keyword evidence="9" id="KW-1185">Reference proteome</keyword>
<dbReference type="InterPro" id="IPR011053">
    <property type="entry name" value="Single_hybrid_motif"/>
</dbReference>
<keyword evidence="3 6" id="KW-0812">Transmembrane</keyword>
<feature type="domain" description="Lipoyl-binding" evidence="7">
    <location>
        <begin position="80"/>
        <end position="137"/>
    </location>
</feature>
<gene>
    <name evidence="8" type="ORF">BKA23_2225</name>
</gene>
<evidence type="ECO:0000313" key="9">
    <source>
        <dbReference type="Proteomes" id="UP000318297"/>
    </source>
</evidence>
<dbReference type="AlphaFoldDB" id="A0A561ECQ6"/>
<keyword evidence="5 6" id="KW-0472">Membrane</keyword>
<evidence type="ECO:0000313" key="8">
    <source>
        <dbReference type="EMBL" id="TWE13395.1"/>
    </source>
</evidence>
<dbReference type="OrthoDB" id="3516536at2"/>
<protein>
    <submittedName>
        <fullName evidence="8">HlyD family secretion protein</fullName>
    </submittedName>
</protein>
<evidence type="ECO:0000256" key="4">
    <source>
        <dbReference type="ARBA" id="ARBA00022989"/>
    </source>
</evidence>
<comment type="similarity">
    <text evidence="2">Belongs to the membrane fusion protein (MFP) (TC 8.A.1) family.</text>
</comment>
<sequence>MLSGVRAKALLQSQIPDPTTDRLKIAPKRWWLVLLAIVLFMVGSTVWSVEARLVSTMDVDAAYLTHTPGLYDAWTPAAGSVDVLVQPGQTVSATQPVATVRSGGSTTTVSAGVAGTVADVTVASGGFVSDGTTIAAIRPQGFSRLVVHAFVSVENADQLSVGLPAQVVVAGYDPGLYGRISGRISAIGSAPPSVGQIAEELGSPGLAEQVASLGPLIDIQVTLDQGTGAGALHWIGGSGPGDLHVTDGAAAAVKFILGSYRPIDAFTGARQ</sequence>
<dbReference type="Gene3D" id="2.40.50.100">
    <property type="match status" value="1"/>
</dbReference>
<proteinExistence type="inferred from homology"/>
<dbReference type="GO" id="GO:0016020">
    <property type="term" value="C:membrane"/>
    <property type="evidence" value="ECO:0007669"/>
    <property type="project" value="UniProtKB-SubCell"/>
</dbReference>
<dbReference type="InterPro" id="IPR050739">
    <property type="entry name" value="MFP"/>
</dbReference>
<evidence type="ECO:0000256" key="6">
    <source>
        <dbReference type="SAM" id="Phobius"/>
    </source>
</evidence>
<keyword evidence="4 6" id="KW-1133">Transmembrane helix</keyword>
<dbReference type="Proteomes" id="UP000318297">
    <property type="component" value="Unassembled WGS sequence"/>
</dbReference>
<dbReference type="PANTHER" id="PTHR30386:SF26">
    <property type="entry name" value="TRANSPORT PROTEIN COMB"/>
    <property type="match status" value="1"/>
</dbReference>
<evidence type="ECO:0000259" key="7">
    <source>
        <dbReference type="Pfam" id="PF00364"/>
    </source>
</evidence>
<reference evidence="8 9" key="1">
    <citation type="submission" date="2019-06" db="EMBL/GenBank/DDBJ databases">
        <title>Sequencing the genomes of 1000 actinobacteria strains.</title>
        <authorList>
            <person name="Klenk H.-P."/>
        </authorList>
    </citation>
    <scope>NUCLEOTIDE SEQUENCE [LARGE SCALE GENOMIC DNA]</scope>
    <source>
        <strain evidence="8 9">DSM 19560</strain>
    </source>
</reference>
<dbReference type="Pfam" id="PF00364">
    <property type="entry name" value="Biotin_lipoyl"/>
    <property type="match status" value="1"/>
</dbReference>
<name>A0A561ECQ6_9MICO</name>
<feature type="transmembrane region" description="Helical" evidence="6">
    <location>
        <begin position="30"/>
        <end position="49"/>
    </location>
</feature>